<reference evidence="1 2" key="1">
    <citation type="submission" date="2019-03" db="EMBL/GenBank/DDBJ databases">
        <title>Genomic Encyclopedia of Archaeal and Bacterial Type Strains, Phase II (KMG-II): from individual species to whole genera.</title>
        <authorList>
            <person name="Goeker M."/>
        </authorList>
    </citation>
    <scope>NUCLEOTIDE SEQUENCE [LARGE SCALE GENOMIC DNA]</scope>
    <source>
        <strain evidence="1 2">DSM 27697</strain>
    </source>
</reference>
<dbReference type="SUPFAM" id="SSF53756">
    <property type="entry name" value="UDP-Glycosyltransferase/glycogen phosphorylase"/>
    <property type="match status" value="1"/>
</dbReference>
<gene>
    <name evidence="1" type="ORF">CLV83_0038</name>
</gene>
<dbReference type="OrthoDB" id="1865at2"/>
<evidence type="ECO:0000313" key="1">
    <source>
        <dbReference type="EMBL" id="TCK16487.1"/>
    </source>
</evidence>
<name>A0A4R1H497_9GAMM</name>
<evidence type="ECO:0000313" key="2">
    <source>
        <dbReference type="Proteomes" id="UP000294546"/>
    </source>
</evidence>
<dbReference type="AlphaFoldDB" id="A0A4R1H497"/>
<protein>
    <recommendedName>
        <fullName evidence="3">Nucleoside-diphosphate sugar epimerase</fullName>
    </recommendedName>
</protein>
<evidence type="ECO:0008006" key="3">
    <source>
        <dbReference type="Google" id="ProtNLM"/>
    </source>
</evidence>
<keyword evidence="2" id="KW-1185">Reference proteome</keyword>
<sequence length="317" mass="33821">MIASSSGRSNTQAINARATVKRIVIVSDGKPGHLNQSLGLAEALQRLLPEVEIETLPPFTRGVALKALLLGRSSAQIAKPDLLIGAGHATHLTLLALKRGWRVPAVVLMKPSLPLSLFDLCLIPEHDSPPSQGNVVATRGALNRMRPGEKTSDSGMILVGGPSKHSGWDETGLIRAIERIVSEDGRSWRATSSRRTPAETEAKLAQLSGLEFIPAAQTPSGWLPQQLAVTECCWVSADSVSMVYEALSAGCAVGVLPVPQLKQNRLQAGLQQLIDAKRVVALEQWRGEALQPDAEPLDEAGRCARELLARGLFGAQA</sequence>
<dbReference type="EMBL" id="SMFU01000001">
    <property type="protein sequence ID" value="TCK16487.1"/>
    <property type="molecule type" value="Genomic_DNA"/>
</dbReference>
<accession>A0A4R1H497</accession>
<dbReference type="Pfam" id="PF06258">
    <property type="entry name" value="Mito_fiss_Elm1"/>
    <property type="match status" value="1"/>
</dbReference>
<proteinExistence type="predicted"/>
<organism evidence="1 2">
    <name type="scientific">Marinobacterium mangrovicola</name>
    <dbReference type="NCBI Taxonomy" id="1476959"/>
    <lineage>
        <taxon>Bacteria</taxon>
        <taxon>Pseudomonadati</taxon>
        <taxon>Pseudomonadota</taxon>
        <taxon>Gammaproteobacteria</taxon>
        <taxon>Oceanospirillales</taxon>
        <taxon>Oceanospirillaceae</taxon>
        <taxon>Marinobacterium</taxon>
    </lineage>
</organism>
<dbReference type="InterPro" id="IPR009367">
    <property type="entry name" value="Elm1-like"/>
</dbReference>
<comment type="caution">
    <text evidence="1">The sequence shown here is derived from an EMBL/GenBank/DDBJ whole genome shotgun (WGS) entry which is preliminary data.</text>
</comment>
<dbReference type="Proteomes" id="UP000294546">
    <property type="component" value="Unassembled WGS sequence"/>
</dbReference>